<dbReference type="Pfam" id="PF00392">
    <property type="entry name" value="GntR"/>
    <property type="match status" value="1"/>
</dbReference>
<dbReference type="SUPFAM" id="SSF46785">
    <property type="entry name" value="Winged helix' DNA-binding domain"/>
    <property type="match status" value="1"/>
</dbReference>
<dbReference type="CDD" id="cd07377">
    <property type="entry name" value="WHTH_GntR"/>
    <property type="match status" value="1"/>
</dbReference>
<keyword evidence="2" id="KW-0238">DNA-binding</keyword>
<dbReference type="PROSITE" id="PS50949">
    <property type="entry name" value="HTH_GNTR"/>
    <property type="match status" value="1"/>
</dbReference>
<accession>A0A0P9IEW3</accession>
<dbReference type="AlphaFoldDB" id="A0A0P9IEW3"/>
<dbReference type="PRINTS" id="PR00035">
    <property type="entry name" value="HTHGNTR"/>
</dbReference>
<dbReference type="InterPro" id="IPR050679">
    <property type="entry name" value="Bact_HTH_transcr_reg"/>
</dbReference>
<protein>
    <submittedName>
        <fullName evidence="5">Transcriptional regulator, GntR family</fullName>
    </submittedName>
</protein>
<dbReference type="InterPro" id="IPR036388">
    <property type="entry name" value="WH-like_DNA-bd_sf"/>
</dbReference>
<keyword evidence="1" id="KW-0805">Transcription regulation</keyword>
<organism evidence="5 6">
    <name type="scientific">Pseudomonas syringae pv. aceris</name>
    <dbReference type="NCBI Taxonomy" id="199198"/>
    <lineage>
        <taxon>Bacteria</taxon>
        <taxon>Pseudomonadati</taxon>
        <taxon>Pseudomonadota</taxon>
        <taxon>Gammaproteobacteria</taxon>
        <taxon>Pseudomonadales</taxon>
        <taxon>Pseudomonadaceae</taxon>
        <taxon>Pseudomonas</taxon>
        <taxon>Pseudomonas syringae</taxon>
    </lineage>
</organism>
<feature type="non-terminal residue" evidence="5">
    <location>
        <position position="281"/>
    </location>
</feature>
<dbReference type="PANTHER" id="PTHR44846">
    <property type="entry name" value="MANNOSYL-D-GLYCERATE TRANSPORT/METABOLISM SYSTEM REPRESSOR MNGR-RELATED"/>
    <property type="match status" value="1"/>
</dbReference>
<dbReference type="Proteomes" id="UP000050297">
    <property type="component" value="Unassembled WGS sequence"/>
</dbReference>
<evidence type="ECO:0000259" key="4">
    <source>
        <dbReference type="PROSITE" id="PS50949"/>
    </source>
</evidence>
<feature type="domain" description="HTH gntR-type" evidence="4">
    <location>
        <begin position="104"/>
        <end position="172"/>
    </location>
</feature>
<dbReference type="EMBL" id="LJPM01000036">
    <property type="protein sequence ID" value="KPW26672.1"/>
    <property type="molecule type" value="Genomic_DNA"/>
</dbReference>
<dbReference type="SMART" id="SM00345">
    <property type="entry name" value="HTH_GNTR"/>
    <property type="match status" value="1"/>
</dbReference>
<dbReference type="GO" id="GO:0045892">
    <property type="term" value="P:negative regulation of DNA-templated transcription"/>
    <property type="evidence" value="ECO:0007669"/>
    <property type="project" value="TreeGrafter"/>
</dbReference>
<dbReference type="InterPro" id="IPR036390">
    <property type="entry name" value="WH_DNA-bd_sf"/>
</dbReference>
<dbReference type="InterPro" id="IPR000524">
    <property type="entry name" value="Tscrpt_reg_HTH_GntR"/>
</dbReference>
<evidence type="ECO:0000256" key="1">
    <source>
        <dbReference type="ARBA" id="ARBA00023015"/>
    </source>
</evidence>
<reference evidence="5 6" key="1">
    <citation type="submission" date="2015-09" db="EMBL/GenBank/DDBJ databases">
        <title>Genome announcement of multiple Pseudomonas syringae strains.</title>
        <authorList>
            <person name="Thakur S."/>
            <person name="Wang P.W."/>
            <person name="Gong Y."/>
            <person name="Weir B.S."/>
            <person name="Guttman D.S."/>
        </authorList>
    </citation>
    <scope>NUCLEOTIDE SEQUENCE [LARGE SCALE GENOMIC DNA]</scope>
    <source>
        <strain evidence="5 6">ICMP2802</strain>
    </source>
</reference>
<dbReference type="PANTHER" id="PTHR44846:SF17">
    <property type="entry name" value="GNTR-FAMILY TRANSCRIPTIONAL REGULATOR"/>
    <property type="match status" value="1"/>
</dbReference>
<proteinExistence type="predicted"/>
<name>A0A0P9IEW3_PSESX</name>
<dbReference type="Gene3D" id="1.10.10.10">
    <property type="entry name" value="Winged helix-like DNA-binding domain superfamily/Winged helix DNA-binding domain"/>
    <property type="match status" value="1"/>
</dbReference>
<gene>
    <name evidence="5" type="ORF">ALO91_100540</name>
</gene>
<evidence type="ECO:0000313" key="6">
    <source>
        <dbReference type="Proteomes" id="UP000050297"/>
    </source>
</evidence>
<dbReference type="GO" id="GO:0003700">
    <property type="term" value="F:DNA-binding transcription factor activity"/>
    <property type="evidence" value="ECO:0007669"/>
    <property type="project" value="InterPro"/>
</dbReference>
<comment type="caution">
    <text evidence="5">The sequence shown here is derived from an EMBL/GenBank/DDBJ whole genome shotgun (WGS) entry which is preliminary data.</text>
</comment>
<evidence type="ECO:0000313" key="5">
    <source>
        <dbReference type="EMBL" id="KPW26672.1"/>
    </source>
</evidence>
<sequence length="281" mass="30937">MQAKQAFQLAPSDVDRFGQGQRAERAFGLLFDLPDHVHQLLVGYAIHQLNERGVHCIGDAAAVYLEQFLGHGELWVELLLPRKNSLHSDPTCHYKMYMTRQVRFDKKTQVINELIRRIESGQMSSGALLPGENLLAQEFNVSRGTLREALSELKRRNFIATQTGVGSIVTYDGFSLDQRAGWAQALADTGAGVRTEILRLVAVQRPDMEVRLGTSSLVALDRRRIAADGSIVSLERALIPAVDGLENLPQNGLLEQSLTVTMAAHGFIGDKGDQWIGAGPL</sequence>
<keyword evidence="3" id="KW-0804">Transcription</keyword>
<dbReference type="GO" id="GO:0003677">
    <property type="term" value="F:DNA binding"/>
    <property type="evidence" value="ECO:0007669"/>
    <property type="project" value="UniProtKB-KW"/>
</dbReference>
<evidence type="ECO:0000256" key="3">
    <source>
        <dbReference type="ARBA" id="ARBA00023163"/>
    </source>
</evidence>
<evidence type="ECO:0000256" key="2">
    <source>
        <dbReference type="ARBA" id="ARBA00023125"/>
    </source>
</evidence>